<dbReference type="HOGENOM" id="CLU_093026_0_0_1"/>
<dbReference type="OrthoDB" id="3267069at2759"/>
<feature type="non-terminal residue" evidence="1">
    <location>
        <position position="1"/>
    </location>
</feature>
<evidence type="ECO:0000313" key="1">
    <source>
        <dbReference type="EMBL" id="EPS97359.1"/>
    </source>
</evidence>
<sequence>TYIVIGQLLAEELSIAGNGKKASLQLTTAAKVEHIQQSMTILDQGIGREKVLVYMSNEGDTPEEVILTIQGYLLKAKMPPMLVKGSMHDWEVKREQEHIVLDFHNQYLTLWEKALEGNIIDIPKDVDPFGILQKHVTNEVFTTDSIVQCFQRTKADGPSQKMQYKKSHLTTISVGQLVEIQTSFVAVPRGKGKYKLVCKLRSVCVLDQSIEQELNRECVQQALHSASPMCKVKQNVGYDDDDSDVEETIKDVKHMWVDNGAD</sequence>
<proteinExistence type="predicted"/>
<dbReference type="EMBL" id="KE504177">
    <property type="protein sequence ID" value="EPS97359.1"/>
    <property type="molecule type" value="Genomic_DNA"/>
</dbReference>
<dbReference type="AlphaFoldDB" id="S8FG23"/>
<reference evidence="1 2" key="1">
    <citation type="journal article" date="2012" name="Science">
        <title>The Paleozoic origin of enzymatic lignin decomposition reconstructed from 31 fungal genomes.</title>
        <authorList>
            <person name="Floudas D."/>
            <person name="Binder M."/>
            <person name="Riley R."/>
            <person name="Barry K."/>
            <person name="Blanchette R.A."/>
            <person name="Henrissat B."/>
            <person name="Martinez A.T."/>
            <person name="Otillar R."/>
            <person name="Spatafora J.W."/>
            <person name="Yadav J.S."/>
            <person name="Aerts A."/>
            <person name="Benoit I."/>
            <person name="Boyd A."/>
            <person name="Carlson A."/>
            <person name="Copeland A."/>
            <person name="Coutinho P.M."/>
            <person name="de Vries R.P."/>
            <person name="Ferreira P."/>
            <person name="Findley K."/>
            <person name="Foster B."/>
            <person name="Gaskell J."/>
            <person name="Glotzer D."/>
            <person name="Gorecki P."/>
            <person name="Heitman J."/>
            <person name="Hesse C."/>
            <person name="Hori C."/>
            <person name="Igarashi K."/>
            <person name="Jurgens J.A."/>
            <person name="Kallen N."/>
            <person name="Kersten P."/>
            <person name="Kohler A."/>
            <person name="Kuees U."/>
            <person name="Kumar T.K.A."/>
            <person name="Kuo A."/>
            <person name="LaButti K."/>
            <person name="Larrondo L.F."/>
            <person name="Lindquist E."/>
            <person name="Ling A."/>
            <person name="Lombard V."/>
            <person name="Lucas S."/>
            <person name="Lundell T."/>
            <person name="Martin R."/>
            <person name="McLaughlin D.J."/>
            <person name="Morgenstern I."/>
            <person name="Morin E."/>
            <person name="Murat C."/>
            <person name="Nagy L.G."/>
            <person name="Nolan M."/>
            <person name="Ohm R.A."/>
            <person name="Patyshakuliyeva A."/>
            <person name="Rokas A."/>
            <person name="Ruiz-Duenas F.J."/>
            <person name="Sabat G."/>
            <person name="Salamov A."/>
            <person name="Samejima M."/>
            <person name="Schmutz J."/>
            <person name="Slot J.C."/>
            <person name="St John F."/>
            <person name="Stenlid J."/>
            <person name="Sun H."/>
            <person name="Sun S."/>
            <person name="Syed K."/>
            <person name="Tsang A."/>
            <person name="Wiebenga A."/>
            <person name="Young D."/>
            <person name="Pisabarro A."/>
            <person name="Eastwood D.C."/>
            <person name="Martin F."/>
            <person name="Cullen D."/>
            <person name="Grigoriev I.V."/>
            <person name="Hibbett D.S."/>
        </authorList>
    </citation>
    <scope>NUCLEOTIDE SEQUENCE</scope>
    <source>
        <strain evidence="2">FP-58527</strain>
    </source>
</reference>
<accession>S8FG23</accession>
<protein>
    <submittedName>
        <fullName evidence="1">Uncharacterized protein</fullName>
    </submittedName>
</protein>
<dbReference type="InParanoid" id="S8FG23"/>
<name>S8FG23_FOMSC</name>
<keyword evidence="2" id="KW-1185">Reference proteome</keyword>
<organism evidence="1 2">
    <name type="scientific">Fomitopsis schrenkii</name>
    <name type="common">Brown rot fungus</name>
    <dbReference type="NCBI Taxonomy" id="2126942"/>
    <lineage>
        <taxon>Eukaryota</taxon>
        <taxon>Fungi</taxon>
        <taxon>Dikarya</taxon>
        <taxon>Basidiomycota</taxon>
        <taxon>Agaricomycotina</taxon>
        <taxon>Agaricomycetes</taxon>
        <taxon>Polyporales</taxon>
        <taxon>Fomitopsis</taxon>
    </lineage>
</organism>
<evidence type="ECO:0000313" key="2">
    <source>
        <dbReference type="Proteomes" id="UP000015241"/>
    </source>
</evidence>
<dbReference type="Proteomes" id="UP000015241">
    <property type="component" value="Unassembled WGS sequence"/>
</dbReference>
<gene>
    <name evidence="1" type="ORF">FOMPIDRAFT_64784</name>
</gene>